<gene>
    <name evidence="5" type="ORF">DesyoDRAFT_3089</name>
</gene>
<evidence type="ECO:0000313" key="5">
    <source>
        <dbReference type="EMBL" id="EHQ90126.1"/>
    </source>
</evidence>
<dbReference type="AlphaFoldDB" id="H5XVP3"/>
<dbReference type="InterPro" id="IPR039552">
    <property type="entry name" value="IS66_C"/>
</dbReference>
<feature type="domain" description="Transposase IS66 zinc-finger binding" evidence="2">
    <location>
        <begin position="108"/>
        <end position="151"/>
    </location>
</feature>
<dbReference type="Pfam" id="PF13817">
    <property type="entry name" value="DDE_Tnp_IS66_C"/>
    <property type="match status" value="1"/>
</dbReference>
<evidence type="ECO:0000259" key="4">
    <source>
        <dbReference type="Pfam" id="PF13817"/>
    </source>
</evidence>
<evidence type="ECO:0000313" key="6">
    <source>
        <dbReference type="Proteomes" id="UP000005104"/>
    </source>
</evidence>
<dbReference type="PANTHER" id="PTHR33678">
    <property type="entry name" value="BLL1576 PROTEIN"/>
    <property type="match status" value="1"/>
</dbReference>
<dbReference type="Proteomes" id="UP000005104">
    <property type="component" value="Chromosome"/>
</dbReference>
<dbReference type="STRING" id="768710.DesyoDRAFT_3089"/>
<sequence length="516" mass="59046">MLSLCKLLMAHNQEITAKLDFMTQQLALAQHQRYGRSSEKSNPEDGVKQLSFCFNEAEVQASSDVTEPTIEDIIKKPARTKKQKGKRQQDLSDFPVERIEHKLSEEACSCPHCSSPLKVINRELSNYMKFVPAHFENEEHVVYVYGCTNCECDHIERAEKEKPLLRGSVATPSVVAAVINGKYVNSVPLARQEKEFQRYGVNLSRQTMANWIIRCTEDYLSLLYDALREELLSCPAIQCDETRVQVIKEDGRPAESDSWMWIYRTGELTEQPPIVLYNYQMTRQAQHPKTFLSGYKGYLTCDGYAAYHSMSEDIVVSGCMAHVRRKFNDCLVALPAKDRKGTVAEEALKRLALLYKIEDFLETKTEEERREGRLQQSKPILEAFFEWLKPMEVAADSQSLIGKAVKYALNQQTYLETYLLNGLIPIDNNAAERAAKAFAVGRNNWMFCYSPNGAKASSIIYSIVETAKANGLRPYEYFSYLLETIPQYLDGKQREFIKDLMPWSSTLPDRCRSNKK</sequence>
<reference evidence="5 6" key="1">
    <citation type="submission" date="2011-11" db="EMBL/GenBank/DDBJ databases">
        <title>The Noncontiguous Finished genome of Desulfosporosinus youngiae DSM 17734.</title>
        <authorList>
            <consortium name="US DOE Joint Genome Institute (JGI-PGF)"/>
            <person name="Lucas S."/>
            <person name="Han J."/>
            <person name="Lapidus A."/>
            <person name="Cheng J.-F."/>
            <person name="Goodwin L."/>
            <person name="Pitluck S."/>
            <person name="Peters L."/>
            <person name="Ovchinnikova G."/>
            <person name="Lu M."/>
            <person name="Land M.L."/>
            <person name="Hauser L."/>
            <person name="Pester M."/>
            <person name="Spring S."/>
            <person name="Ollivier B."/>
            <person name="Rattei T."/>
            <person name="Klenk H.-P."/>
            <person name="Wagner M."/>
            <person name="Loy A."/>
            <person name="Woyke T.J."/>
        </authorList>
    </citation>
    <scope>NUCLEOTIDE SEQUENCE [LARGE SCALE GENOMIC DNA]</scope>
    <source>
        <strain evidence="5 6">DSM 17734</strain>
    </source>
</reference>
<dbReference type="NCBIfam" id="NF033517">
    <property type="entry name" value="transpos_IS66"/>
    <property type="match status" value="1"/>
</dbReference>
<proteinExistence type="predicted"/>
<keyword evidence="6" id="KW-1185">Reference proteome</keyword>
<feature type="domain" description="Transposase TnpC homeodomain" evidence="3">
    <location>
        <begin position="23"/>
        <end position="99"/>
    </location>
</feature>
<dbReference type="InterPro" id="IPR024463">
    <property type="entry name" value="Transposase_TnpC_homeodom"/>
</dbReference>
<dbReference type="Pfam" id="PF13007">
    <property type="entry name" value="LZ_Tnp_IS66"/>
    <property type="match status" value="1"/>
</dbReference>
<dbReference type="EMBL" id="CM001441">
    <property type="protein sequence ID" value="EHQ90126.1"/>
    <property type="molecule type" value="Genomic_DNA"/>
</dbReference>
<name>H5XVP3_9FIRM</name>
<dbReference type="Pfam" id="PF13005">
    <property type="entry name" value="zf-IS66"/>
    <property type="match status" value="1"/>
</dbReference>
<protein>
    <submittedName>
        <fullName evidence="5">Transposase</fullName>
    </submittedName>
</protein>
<dbReference type="Pfam" id="PF03050">
    <property type="entry name" value="DDE_Tnp_IS66"/>
    <property type="match status" value="1"/>
</dbReference>
<dbReference type="PANTHER" id="PTHR33678:SF2">
    <property type="match status" value="1"/>
</dbReference>
<dbReference type="InterPro" id="IPR004291">
    <property type="entry name" value="Transposase_IS66_central"/>
</dbReference>
<dbReference type="InterPro" id="IPR052344">
    <property type="entry name" value="Transposase-related"/>
</dbReference>
<organism evidence="5 6">
    <name type="scientific">Desulfosporosinus youngiae DSM 17734</name>
    <dbReference type="NCBI Taxonomy" id="768710"/>
    <lineage>
        <taxon>Bacteria</taxon>
        <taxon>Bacillati</taxon>
        <taxon>Bacillota</taxon>
        <taxon>Clostridia</taxon>
        <taxon>Eubacteriales</taxon>
        <taxon>Desulfitobacteriaceae</taxon>
        <taxon>Desulfosporosinus</taxon>
    </lineage>
</organism>
<feature type="domain" description="Transposase IS66 central" evidence="1">
    <location>
        <begin position="168"/>
        <end position="455"/>
    </location>
</feature>
<dbReference type="eggNOG" id="COG3316">
    <property type="taxonomic scope" value="Bacteria"/>
</dbReference>
<accession>H5XVP3</accession>
<evidence type="ECO:0000259" key="1">
    <source>
        <dbReference type="Pfam" id="PF03050"/>
    </source>
</evidence>
<evidence type="ECO:0000259" key="3">
    <source>
        <dbReference type="Pfam" id="PF13007"/>
    </source>
</evidence>
<feature type="domain" description="Transposase IS66 C-terminal" evidence="4">
    <location>
        <begin position="462"/>
        <end position="503"/>
    </location>
</feature>
<dbReference type="InterPro" id="IPR024474">
    <property type="entry name" value="Znf_dom_IS66"/>
</dbReference>
<dbReference type="HOGENOM" id="CLU_023034_0_2_9"/>
<evidence type="ECO:0000259" key="2">
    <source>
        <dbReference type="Pfam" id="PF13005"/>
    </source>
</evidence>